<dbReference type="PROSITE" id="PS00519">
    <property type="entry name" value="HTH_ASNC_1"/>
    <property type="match status" value="1"/>
</dbReference>
<protein>
    <submittedName>
        <fullName evidence="5">Leucine-responsive regulatory protein</fullName>
    </submittedName>
</protein>
<feature type="domain" description="HTH asnC-type" evidence="4">
    <location>
        <begin position="1"/>
        <end position="61"/>
    </location>
</feature>
<evidence type="ECO:0000259" key="4">
    <source>
        <dbReference type="PROSITE" id="PS50956"/>
    </source>
</evidence>
<dbReference type="InterPro" id="IPR000485">
    <property type="entry name" value="AsnC-type_HTH_dom"/>
</dbReference>
<dbReference type="OrthoDB" id="9809462at2"/>
<organism evidence="5 6">
    <name type="scientific">Hydrogenovibrio crunogenus</name>
    <dbReference type="NCBI Taxonomy" id="39765"/>
    <lineage>
        <taxon>Bacteria</taxon>
        <taxon>Pseudomonadati</taxon>
        <taxon>Pseudomonadota</taxon>
        <taxon>Gammaproteobacteria</taxon>
        <taxon>Thiotrichales</taxon>
        <taxon>Piscirickettsiaceae</taxon>
        <taxon>Hydrogenovibrio</taxon>
    </lineage>
</organism>
<dbReference type="Gene3D" id="1.10.10.10">
    <property type="entry name" value="Winged helix-like DNA-binding domain superfamily/Winged helix DNA-binding domain"/>
    <property type="match status" value="1"/>
</dbReference>
<evidence type="ECO:0000256" key="2">
    <source>
        <dbReference type="ARBA" id="ARBA00023125"/>
    </source>
</evidence>
<dbReference type="PANTHER" id="PTHR30154">
    <property type="entry name" value="LEUCINE-RESPONSIVE REGULATORY PROTEIN"/>
    <property type="match status" value="1"/>
</dbReference>
<evidence type="ECO:0000313" key="6">
    <source>
        <dbReference type="Proteomes" id="UP000296201"/>
    </source>
</evidence>
<name>A0A4P7NZZ5_9GAMM</name>
<keyword evidence="3" id="KW-0804">Transcription</keyword>
<keyword evidence="1" id="KW-0805">Transcription regulation</keyword>
<dbReference type="InterPro" id="IPR019888">
    <property type="entry name" value="Tscrpt_reg_AsnC-like"/>
</dbReference>
<dbReference type="SUPFAM" id="SSF46785">
    <property type="entry name" value="Winged helix' DNA-binding domain"/>
    <property type="match status" value="1"/>
</dbReference>
<dbReference type="AlphaFoldDB" id="A0A4P7NZZ5"/>
<keyword evidence="2" id="KW-0238">DNA-binding</keyword>
<sequence>MNTDTHIINLLIKNGRASFADIAREIGVSRAYVRQRVKKLVDEGMIEQFTAVINPDKLGKSLSAFLDVKVAPQGIEKIAHELAECPEVVSLYIMSDMKSLHIHTLTNDTEALNRFSHEHLFSREHIIDVECKTLLTRVKNRRGGPRL</sequence>
<proteinExistence type="predicted"/>
<dbReference type="InterPro" id="IPR019885">
    <property type="entry name" value="Tscrpt_reg_HTH_AsnC-type_CS"/>
</dbReference>
<dbReference type="PANTHER" id="PTHR30154:SF34">
    <property type="entry name" value="TRANSCRIPTIONAL REGULATOR AZLB"/>
    <property type="match status" value="1"/>
</dbReference>
<evidence type="ECO:0000256" key="1">
    <source>
        <dbReference type="ARBA" id="ARBA00023015"/>
    </source>
</evidence>
<dbReference type="Proteomes" id="UP000296201">
    <property type="component" value="Chromosome"/>
</dbReference>
<reference evidence="5 6" key="1">
    <citation type="submission" date="2018-08" db="EMBL/GenBank/DDBJ databases">
        <title>Horizontal acquisition of hydrogen conversion ability and other habitat adaptations in Hydrogenovibrio crunogenus strains.</title>
        <authorList>
            <person name="Gonnella G."/>
            <person name="Adam N."/>
            <person name="Perner M."/>
        </authorList>
    </citation>
    <scope>NUCLEOTIDE SEQUENCE [LARGE SCALE GENOMIC DNA]</scope>
    <source>
        <strain evidence="5 6">SP-41</strain>
    </source>
</reference>
<dbReference type="GO" id="GO:0043200">
    <property type="term" value="P:response to amino acid"/>
    <property type="evidence" value="ECO:0007669"/>
    <property type="project" value="TreeGrafter"/>
</dbReference>
<evidence type="ECO:0000256" key="3">
    <source>
        <dbReference type="ARBA" id="ARBA00023163"/>
    </source>
</evidence>
<dbReference type="InterPro" id="IPR011008">
    <property type="entry name" value="Dimeric_a/b-barrel"/>
</dbReference>
<dbReference type="CDD" id="cd00090">
    <property type="entry name" value="HTH_ARSR"/>
    <property type="match status" value="1"/>
</dbReference>
<dbReference type="EMBL" id="CP032096">
    <property type="protein sequence ID" value="QBZ83440.1"/>
    <property type="molecule type" value="Genomic_DNA"/>
</dbReference>
<keyword evidence="6" id="KW-1185">Reference proteome</keyword>
<dbReference type="GO" id="GO:0043565">
    <property type="term" value="F:sequence-specific DNA binding"/>
    <property type="evidence" value="ECO:0007669"/>
    <property type="project" value="InterPro"/>
</dbReference>
<dbReference type="InterPro" id="IPR019887">
    <property type="entry name" value="Tscrpt_reg_AsnC/Lrp_C"/>
</dbReference>
<accession>A0A4P7NZZ5</accession>
<dbReference type="PROSITE" id="PS50956">
    <property type="entry name" value="HTH_ASNC_2"/>
    <property type="match status" value="1"/>
</dbReference>
<dbReference type="Gene3D" id="3.30.70.920">
    <property type="match status" value="1"/>
</dbReference>
<dbReference type="InterPro" id="IPR036390">
    <property type="entry name" value="WH_DNA-bd_sf"/>
</dbReference>
<dbReference type="GO" id="GO:0006355">
    <property type="term" value="P:regulation of DNA-templated transcription"/>
    <property type="evidence" value="ECO:0007669"/>
    <property type="project" value="UniProtKB-ARBA"/>
</dbReference>
<dbReference type="RefSeq" id="WP_135796062.1">
    <property type="nucleotide sequence ID" value="NZ_CP032096.1"/>
</dbReference>
<dbReference type="InterPro" id="IPR011991">
    <property type="entry name" value="ArsR-like_HTH"/>
</dbReference>
<evidence type="ECO:0000313" key="5">
    <source>
        <dbReference type="EMBL" id="QBZ83440.1"/>
    </source>
</evidence>
<dbReference type="SUPFAM" id="SSF54909">
    <property type="entry name" value="Dimeric alpha+beta barrel"/>
    <property type="match status" value="1"/>
</dbReference>
<dbReference type="GO" id="GO:0005829">
    <property type="term" value="C:cytosol"/>
    <property type="evidence" value="ECO:0007669"/>
    <property type="project" value="TreeGrafter"/>
</dbReference>
<dbReference type="Pfam" id="PF01037">
    <property type="entry name" value="AsnC_trans_reg"/>
    <property type="match status" value="1"/>
</dbReference>
<dbReference type="Pfam" id="PF13412">
    <property type="entry name" value="HTH_24"/>
    <property type="match status" value="1"/>
</dbReference>
<dbReference type="InterPro" id="IPR036388">
    <property type="entry name" value="WH-like_DNA-bd_sf"/>
</dbReference>
<dbReference type="SMART" id="SM00344">
    <property type="entry name" value="HTH_ASNC"/>
    <property type="match status" value="1"/>
</dbReference>
<dbReference type="PRINTS" id="PR00033">
    <property type="entry name" value="HTHASNC"/>
</dbReference>
<gene>
    <name evidence="5" type="primary">lrp_1</name>
    <name evidence="5" type="ORF">GHNINEIG_01495</name>
</gene>